<sequence length="94" mass="9926">MAIRKLAGYVHVHDPDGVSHVFGPDDDVPAELAKLITNPAAWAAPEPTDVPDDEPSDAWTVADLRAYADLHGIDLGEATKKADILAAIKGDDNA</sequence>
<keyword evidence="2" id="KW-1185">Reference proteome</keyword>
<gene>
    <name evidence="1" type="ORF">GV794_01945</name>
</gene>
<dbReference type="RefSeq" id="WP_163824371.1">
    <property type="nucleotide sequence ID" value="NZ_JAAGUX010000002.1"/>
</dbReference>
<organism evidence="1 2">
    <name type="scientific">Nocardia cyriacigeorgica</name>
    <dbReference type="NCBI Taxonomy" id="135487"/>
    <lineage>
        <taxon>Bacteria</taxon>
        <taxon>Bacillati</taxon>
        <taxon>Actinomycetota</taxon>
        <taxon>Actinomycetes</taxon>
        <taxon>Mycobacteriales</taxon>
        <taxon>Nocardiaceae</taxon>
        <taxon>Nocardia</taxon>
    </lineage>
</organism>
<dbReference type="EMBL" id="JAAGUX010000002">
    <property type="protein sequence ID" value="NEW54428.1"/>
    <property type="molecule type" value="Genomic_DNA"/>
</dbReference>
<proteinExistence type="predicted"/>
<accession>A0ABX0CCY8</accession>
<evidence type="ECO:0000313" key="2">
    <source>
        <dbReference type="Proteomes" id="UP000470876"/>
    </source>
</evidence>
<evidence type="ECO:0000313" key="1">
    <source>
        <dbReference type="EMBL" id="NEW54428.1"/>
    </source>
</evidence>
<name>A0ABX0CCY8_9NOCA</name>
<comment type="caution">
    <text evidence="1">The sequence shown here is derived from an EMBL/GenBank/DDBJ whole genome shotgun (WGS) entry which is preliminary data.</text>
</comment>
<protein>
    <recommendedName>
        <fullName evidence="3">Rho termination factor N-terminal domain-containing protein</fullName>
    </recommendedName>
</protein>
<evidence type="ECO:0008006" key="3">
    <source>
        <dbReference type="Google" id="ProtNLM"/>
    </source>
</evidence>
<reference evidence="1 2" key="1">
    <citation type="submission" date="2020-01" db="EMBL/GenBank/DDBJ databases">
        <title>Genetics and antimicrobial susceptibilities of Nocardia species isolated from the soil; a comparison with species isolated from humans.</title>
        <authorList>
            <person name="Carrasco G."/>
            <person name="Monzon S."/>
            <person name="Sansegundo M."/>
            <person name="Garcia E."/>
            <person name="Garrido N."/>
            <person name="Medina M.J."/>
            <person name="Villalon P."/>
            <person name="Ramirez-Arocha A.C."/>
            <person name="Jimenez P."/>
            <person name="Cuesta I."/>
            <person name="Valdezate S."/>
        </authorList>
    </citation>
    <scope>NUCLEOTIDE SEQUENCE [LARGE SCALE GENOMIC DNA]</scope>
    <source>
        <strain evidence="1 2">CNM20110649</strain>
    </source>
</reference>
<dbReference type="Proteomes" id="UP000470876">
    <property type="component" value="Unassembled WGS sequence"/>
</dbReference>